<evidence type="ECO:0000313" key="1">
    <source>
        <dbReference type="EMBL" id="MTH79693.1"/>
    </source>
</evidence>
<protein>
    <recommendedName>
        <fullName evidence="3">Alpha/beta fold hydrolase</fullName>
    </recommendedName>
</protein>
<organism evidence="1 2">
    <name type="scientific">Paracoccus aestuariivivens</name>
    <dbReference type="NCBI Taxonomy" id="1820333"/>
    <lineage>
        <taxon>Bacteria</taxon>
        <taxon>Pseudomonadati</taxon>
        <taxon>Pseudomonadota</taxon>
        <taxon>Alphaproteobacteria</taxon>
        <taxon>Rhodobacterales</taxon>
        <taxon>Paracoccaceae</taxon>
        <taxon>Paracoccus</taxon>
    </lineage>
</organism>
<dbReference type="Gene3D" id="3.40.50.1820">
    <property type="entry name" value="alpha/beta hydrolase"/>
    <property type="match status" value="1"/>
</dbReference>
<comment type="caution">
    <text evidence="1">The sequence shown here is derived from an EMBL/GenBank/DDBJ whole genome shotgun (WGS) entry which is preliminary data.</text>
</comment>
<dbReference type="OrthoDB" id="8438831at2"/>
<accession>A0A6L6JBX4</accession>
<evidence type="ECO:0000313" key="2">
    <source>
        <dbReference type="Proteomes" id="UP000478183"/>
    </source>
</evidence>
<proteinExistence type="predicted"/>
<sequence length="248" mass="25982">MSNSHPNWTATAQRIEISTRFGALPLVIAARSGDPVGTVLLVHGRNGAPDQAQIAEIAEAYLARGWRVVAPELPYSAALPESGPADRVTFSGHIDAARAAWDWIAREWPHGSRALAGHSLGGYAVAQLGAGADAHHVLAMSPVLSGRALLLAREAMGQGAIDEVRREAPAYFAEMQVADAAPALHRMTAPLAVVTGGADGLIPLKDAHSYFDAAPNARFFAALPDEHHCPAGEACARVLSLALSMLEA</sequence>
<dbReference type="RefSeq" id="WP_155097048.1">
    <property type="nucleotide sequence ID" value="NZ_WMIE01000019.1"/>
</dbReference>
<dbReference type="AlphaFoldDB" id="A0A6L6JBX4"/>
<name>A0A6L6JBX4_9RHOB</name>
<dbReference type="EMBL" id="WMIE01000019">
    <property type="protein sequence ID" value="MTH79693.1"/>
    <property type="molecule type" value="Genomic_DNA"/>
</dbReference>
<keyword evidence="2" id="KW-1185">Reference proteome</keyword>
<evidence type="ECO:0008006" key="3">
    <source>
        <dbReference type="Google" id="ProtNLM"/>
    </source>
</evidence>
<gene>
    <name evidence="1" type="ORF">GL286_18435</name>
</gene>
<dbReference type="Proteomes" id="UP000478183">
    <property type="component" value="Unassembled WGS sequence"/>
</dbReference>
<dbReference type="SUPFAM" id="SSF53474">
    <property type="entry name" value="alpha/beta-Hydrolases"/>
    <property type="match status" value="1"/>
</dbReference>
<reference evidence="1 2" key="1">
    <citation type="submission" date="2019-11" db="EMBL/GenBank/DDBJ databases">
        <authorList>
            <person name="Dong K."/>
        </authorList>
    </citation>
    <scope>NUCLEOTIDE SEQUENCE [LARGE SCALE GENOMIC DNA]</scope>
    <source>
        <strain evidence="1 2">NBRC 111993</strain>
    </source>
</reference>
<dbReference type="InterPro" id="IPR029058">
    <property type="entry name" value="AB_hydrolase_fold"/>
</dbReference>